<proteinExistence type="predicted"/>
<dbReference type="InParanoid" id="G5A5S3"/>
<sequence length="111" mass="12264">MSVHFHRPSPCTTQLYSPSGTIASNADAVTVSHAQHSNFDSIPTHGHYVSNVLVFTPNGVIVMCAINAPGAMHDSLIAEWGGVYAKLEDVFKQLELVVWLIRLFRKEIARF</sequence>
<gene>
    <name evidence="1" type="ORF">PHYSODRAFT_305597</name>
</gene>
<dbReference type="AlphaFoldDB" id="G5A5S3"/>
<dbReference type="EMBL" id="JH159160">
    <property type="protein sequence ID" value="EGZ08678.1"/>
    <property type="molecule type" value="Genomic_DNA"/>
</dbReference>
<organism evidence="1 2">
    <name type="scientific">Phytophthora sojae (strain P6497)</name>
    <name type="common">Soybean stem and root rot agent</name>
    <name type="synonym">Phytophthora megasperma f. sp. glycines</name>
    <dbReference type="NCBI Taxonomy" id="1094619"/>
    <lineage>
        <taxon>Eukaryota</taxon>
        <taxon>Sar</taxon>
        <taxon>Stramenopiles</taxon>
        <taxon>Oomycota</taxon>
        <taxon>Peronosporomycetes</taxon>
        <taxon>Peronosporales</taxon>
        <taxon>Peronosporaceae</taxon>
        <taxon>Phytophthora</taxon>
    </lineage>
</organism>
<reference evidence="1 2" key="1">
    <citation type="journal article" date="2006" name="Science">
        <title>Phytophthora genome sequences uncover evolutionary origins and mechanisms of pathogenesis.</title>
        <authorList>
            <person name="Tyler B.M."/>
            <person name="Tripathy S."/>
            <person name="Zhang X."/>
            <person name="Dehal P."/>
            <person name="Jiang R.H."/>
            <person name="Aerts A."/>
            <person name="Arredondo F.D."/>
            <person name="Baxter L."/>
            <person name="Bensasson D."/>
            <person name="Beynon J.L."/>
            <person name="Chapman J."/>
            <person name="Damasceno C.M."/>
            <person name="Dorrance A.E."/>
            <person name="Dou D."/>
            <person name="Dickerman A.W."/>
            <person name="Dubchak I.L."/>
            <person name="Garbelotto M."/>
            <person name="Gijzen M."/>
            <person name="Gordon S.G."/>
            <person name="Govers F."/>
            <person name="Grunwald N.J."/>
            <person name="Huang W."/>
            <person name="Ivors K.L."/>
            <person name="Jones R.W."/>
            <person name="Kamoun S."/>
            <person name="Krampis K."/>
            <person name="Lamour K.H."/>
            <person name="Lee M.K."/>
            <person name="McDonald W.H."/>
            <person name="Medina M."/>
            <person name="Meijer H.J."/>
            <person name="Nordberg E.K."/>
            <person name="Maclean D.J."/>
            <person name="Ospina-Giraldo M.D."/>
            <person name="Morris P.F."/>
            <person name="Phuntumart V."/>
            <person name="Putnam N.H."/>
            <person name="Rash S."/>
            <person name="Rose J.K."/>
            <person name="Sakihama Y."/>
            <person name="Salamov A.A."/>
            <person name="Savidor A."/>
            <person name="Scheuring C.F."/>
            <person name="Smith B.M."/>
            <person name="Sobral B.W."/>
            <person name="Terry A."/>
            <person name="Torto-Alalibo T.A."/>
            <person name="Win J."/>
            <person name="Xu Z."/>
            <person name="Zhang H."/>
            <person name="Grigoriev I.V."/>
            <person name="Rokhsar D.S."/>
            <person name="Boore J.L."/>
        </authorList>
    </citation>
    <scope>NUCLEOTIDE SEQUENCE [LARGE SCALE GENOMIC DNA]</scope>
    <source>
        <strain evidence="1 2">P6497</strain>
    </source>
</reference>
<evidence type="ECO:0000313" key="1">
    <source>
        <dbReference type="EMBL" id="EGZ08678.1"/>
    </source>
</evidence>
<dbReference type="GeneID" id="20642581"/>
<name>G5A5S3_PHYSP</name>
<evidence type="ECO:0000313" key="2">
    <source>
        <dbReference type="Proteomes" id="UP000002640"/>
    </source>
</evidence>
<keyword evidence="2" id="KW-1185">Reference proteome</keyword>
<dbReference type="RefSeq" id="XP_009535311.1">
    <property type="nucleotide sequence ID" value="XM_009537016.1"/>
</dbReference>
<protein>
    <recommendedName>
        <fullName evidence="3">DDE Tnp4 domain-containing protein</fullName>
    </recommendedName>
</protein>
<dbReference type="Proteomes" id="UP000002640">
    <property type="component" value="Unassembled WGS sequence"/>
</dbReference>
<evidence type="ECO:0008006" key="3">
    <source>
        <dbReference type="Google" id="ProtNLM"/>
    </source>
</evidence>
<dbReference type="KEGG" id="psoj:PHYSODRAFT_305597"/>
<accession>G5A5S3</accession>